<organism evidence="2 3">
    <name type="scientific">Actinacidiphila bryophytorum</name>
    <dbReference type="NCBI Taxonomy" id="1436133"/>
    <lineage>
        <taxon>Bacteria</taxon>
        <taxon>Bacillati</taxon>
        <taxon>Actinomycetota</taxon>
        <taxon>Actinomycetes</taxon>
        <taxon>Kitasatosporales</taxon>
        <taxon>Streptomycetaceae</taxon>
        <taxon>Actinacidiphila</taxon>
    </lineage>
</organism>
<dbReference type="AlphaFoldDB" id="A0A9W4DZA4"/>
<protein>
    <submittedName>
        <fullName evidence="2">SnoaL-like domain-containing protein</fullName>
    </submittedName>
</protein>
<evidence type="ECO:0000259" key="1">
    <source>
        <dbReference type="Pfam" id="PF12680"/>
    </source>
</evidence>
<reference evidence="2" key="1">
    <citation type="submission" date="2021-06" db="EMBL/GenBank/DDBJ databases">
        <authorList>
            <person name="Arsene-Ploetze F."/>
        </authorList>
    </citation>
    <scope>NUCLEOTIDE SEQUENCE</scope>
    <source>
        <strain evidence="2">SBRY1</strain>
    </source>
</reference>
<name>A0A9W4DZA4_9ACTN</name>
<gene>
    <name evidence="2" type="ORF">SBRY_10654</name>
</gene>
<dbReference type="RefSeq" id="WP_205048624.1">
    <property type="nucleotide sequence ID" value="NZ_CAJVAX010000001.1"/>
</dbReference>
<dbReference type="InterPro" id="IPR037401">
    <property type="entry name" value="SnoaL-like"/>
</dbReference>
<dbReference type="Gene3D" id="3.10.450.50">
    <property type="match status" value="1"/>
</dbReference>
<dbReference type="InterPro" id="IPR032710">
    <property type="entry name" value="NTF2-like_dom_sf"/>
</dbReference>
<dbReference type="Proteomes" id="UP001153328">
    <property type="component" value="Unassembled WGS sequence"/>
</dbReference>
<sequence length="108" mass="11497">MTHAPLPIPVAAALEAANAGAVEDFLHAFADDGAVDDWGREFRGRDAIRQWSDAEFIGKQVRLDVTGCRTEGDTTTVSAQVGGNGYNGPSDFAFTVRGDRVALMRITG</sequence>
<proteinExistence type="predicted"/>
<dbReference type="EMBL" id="CAJVAX010000001">
    <property type="protein sequence ID" value="CAG7603812.1"/>
    <property type="molecule type" value="Genomic_DNA"/>
</dbReference>
<feature type="domain" description="SnoaL-like" evidence="1">
    <location>
        <begin position="10"/>
        <end position="102"/>
    </location>
</feature>
<dbReference type="SUPFAM" id="SSF54427">
    <property type="entry name" value="NTF2-like"/>
    <property type="match status" value="1"/>
</dbReference>
<keyword evidence="3" id="KW-1185">Reference proteome</keyword>
<accession>A0A9W4DZA4</accession>
<comment type="caution">
    <text evidence="2">The sequence shown here is derived from an EMBL/GenBank/DDBJ whole genome shotgun (WGS) entry which is preliminary data.</text>
</comment>
<evidence type="ECO:0000313" key="3">
    <source>
        <dbReference type="Proteomes" id="UP001153328"/>
    </source>
</evidence>
<evidence type="ECO:0000313" key="2">
    <source>
        <dbReference type="EMBL" id="CAG7603812.1"/>
    </source>
</evidence>
<dbReference type="Pfam" id="PF12680">
    <property type="entry name" value="SnoaL_2"/>
    <property type="match status" value="1"/>
</dbReference>